<dbReference type="NCBIfam" id="NF040566">
    <property type="entry name" value="SCO2522_fam"/>
    <property type="match status" value="1"/>
</dbReference>
<gene>
    <name evidence="1" type="ORF">GCM10020369_77900</name>
</gene>
<dbReference type="EMBL" id="BAAAYN010000066">
    <property type="protein sequence ID" value="GAA3397492.1"/>
    <property type="molecule type" value="Genomic_DNA"/>
</dbReference>
<organism evidence="1 2">
    <name type="scientific">Cryptosporangium minutisporangium</name>
    <dbReference type="NCBI Taxonomy" id="113569"/>
    <lineage>
        <taxon>Bacteria</taxon>
        <taxon>Bacillati</taxon>
        <taxon>Actinomycetota</taxon>
        <taxon>Actinomycetes</taxon>
        <taxon>Cryptosporangiales</taxon>
        <taxon>Cryptosporangiaceae</taxon>
        <taxon>Cryptosporangium</taxon>
    </lineage>
</organism>
<dbReference type="RefSeq" id="WP_345733346.1">
    <property type="nucleotide sequence ID" value="NZ_BAAAYN010000066.1"/>
</dbReference>
<protein>
    <submittedName>
        <fullName evidence="1">SCO2522 family protein</fullName>
    </submittedName>
</protein>
<dbReference type="InterPro" id="IPR049747">
    <property type="entry name" value="SCO2522-like"/>
</dbReference>
<sequence>MSPVKATHSEAAGALRPVASVPLSHVSIEVGHLYMEDFAPGQTDLTAYFRRLAPWVKLGTEELTAGQKRPRVSTCFLVDDYFRRSFPPGAVLPAVIDAAAEAGLTIDYIARESACAEAGGVPLAPLVRSRLVAEPPAGTNGSRPPVTEVGWLSNGMRSPSTGLEAMQAGKAWQPPTENAARNHSVFMDIELWSGDTGAEKWSCAYLAAVWQLLRLGVLRFEGKPVTALADAPASWPDSWDDVPPVVRLNERADPFSAYRTLSVMTNRFLATEHAVRTILGQVEVDPAVLRDVDGRAENEQLALPREIIERISYVFLGGGPLSA</sequence>
<evidence type="ECO:0000313" key="2">
    <source>
        <dbReference type="Proteomes" id="UP001501676"/>
    </source>
</evidence>
<dbReference type="Proteomes" id="UP001501676">
    <property type="component" value="Unassembled WGS sequence"/>
</dbReference>
<proteinExistence type="predicted"/>
<name>A0ABP6TCK1_9ACTN</name>
<accession>A0ABP6TCK1</accession>
<evidence type="ECO:0000313" key="1">
    <source>
        <dbReference type="EMBL" id="GAA3397492.1"/>
    </source>
</evidence>
<comment type="caution">
    <text evidence="1">The sequence shown here is derived from an EMBL/GenBank/DDBJ whole genome shotgun (WGS) entry which is preliminary data.</text>
</comment>
<reference evidence="2" key="1">
    <citation type="journal article" date="2019" name="Int. J. Syst. Evol. Microbiol.">
        <title>The Global Catalogue of Microorganisms (GCM) 10K type strain sequencing project: providing services to taxonomists for standard genome sequencing and annotation.</title>
        <authorList>
            <consortium name="The Broad Institute Genomics Platform"/>
            <consortium name="The Broad Institute Genome Sequencing Center for Infectious Disease"/>
            <person name="Wu L."/>
            <person name="Ma J."/>
        </authorList>
    </citation>
    <scope>NUCLEOTIDE SEQUENCE [LARGE SCALE GENOMIC DNA]</scope>
    <source>
        <strain evidence="2">JCM 9458</strain>
    </source>
</reference>
<keyword evidence="2" id="KW-1185">Reference proteome</keyword>